<dbReference type="RefSeq" id="WP_284349151.1">
    <property type="nucleotide sequence ID" value="NZ_BRXS01000002.1"/>
</dbReference>
<evidence type="ECO:0000313" key="1">
    <source>
        <dbReference type="EMBL" id="GLC24704.1"/>
    </source>
</evidence>
<reference evidence="1" key="1">
    <citation type="submission" date="2022-08" db="EMBL/GenBank/DDBJ databases">
        <title>Draft genome sequencing of Roseisolibacter agri AW1220.</title>
        <authorList>
            <person name="Tobiishi Y."/>
            <person name="Tonouchi A."/>
        </authorList>
    </citation>
    <scope>NUCLEOTIDE SEQUENCE</scope>
    <source>
        <strain evidence="1">AW1220</strain>
    </source>
</reference>
<dbReference type="AlphaFoldDB" id="A0AA37VE70"/>
<dbReference type="EMBL" id="BRXS01000002">
    <property type="protein sequence ID" value="GLC24704.1"/>
    <property type="molecule type" value="Genomic_DNA"/>
</dbReference>
<evidence type="ECO:0000313" key="2">
    <source>
        <dbReference type="Proteomes" id="UP001161325"/>
    </source>
</evidence>
<dbReference type="InterPro" id="IPR034660">
    <property type="entry name" value="DinB/YfiT-like"/>
</dbReference>
<evidence type="ECO:0008006" key="3">
    <source>
        <dbReference type="Google" id="ProtNLM"/>
    </source>
</evidence>
<accession>A0AA37VE70</accession>
<sequence length="81" mass="9130">MKHLLLYVLPMPKGVPTAPELLGRTAEDWDAEQARCAALIGRFDAPPTSWPEHPFFGPLTAAQWGRLGYKHLDHHLRQFGV</sequence>
<keyword evidence="2" id="KW-1185">Reference proteome</keyword>
<dbReference type="Pfam" id="PF07606">
    <property type="entry name" value="DUF1569"/>
    <property type="match status" value="1"/>
</dbReference>
<proteinExistence type="predicted"/>
<name>A0AA37VE70_9BACT</name>
<dbReference type="InterPro" id="IPR011463">
    <property type="entry name" value="DUF1569"/>
</dbReference>
<protein>
    <recommendedName>
        <fullName evidence="3">DUF1569 domain-containing protein</fullName>
    </recommendedName>
</protein>
<comment type="caution">
    <text evidence="1">The sequence shown here is derived from an EMBL/GenBank/DDBJ whole genome shotgun (WGS) entry which is preliminary data.</text>
</comment>
<gene>
    <name evidence="1" type="ORF">rosag_12170</name>
</gene>
<dbReference type="Proteomes" id="UP001161325">
    <property type="component" value="Unassembled WGS sequence"/>
</dbReference>
<organism evidence="1 2">
    <name type="scientific">Roseisolibacter agri</name>
    <dbReference type="NCBI Taxonomy" id="2014610"/>
    <lineage>
        <taxon>Bacteria</taxon>
        <taxon>Pseudomonadati</taxon>
        <taxon>Gemmatimonadota</taxon>
        <taxon>Gemmatimonadia</taxon>
        <taxon>Gemmatimonadales</taxon>
        <taxon>Gemmatimonadaceae</taxon>
        <taxon>Roseisolibacter</taxon>
    </lineage>
</organism>
<dbReference type="Gene3D" id="1.20.120.450">
    <property type="entry name" value="dinb family like domain"/>
    <property type="match status" value="1"/>
</dbReference>